<dbReference type="Pfam" id="PF03349">
    <property type="entry name" value="Toluene_X"/>
    <property type="match status" value="1"/>
</dbReference>
<sequence>MIRVQKLMNRAAILAAAAAGALAVPAGDAGAAGLYFTDRGVRPSSRGGAYIAGGDDLGAIAYNPAGVYEAGSQVLIDAALFEWRSQYTRQAIVRQVDPNTGEPTGASFVQTMAPVTGTAPVLPIPTLAASFKVAPQWVVWGGVWAPYAAIASYPEQVNGMPAPQRYALFTMDGSALALVGAGAAYAPSPAWRLGAALGAVVGTFNSRMVVSGCVPERMFCAPEDPEWDIHSELSVGPIVAPTGQLGALFIPSRAWRVGLAFQLPVWVRAPATVRARLPAAPVFERAVQEGEDADVSFDLPWILRAGVEARVEDDLRVELGVGMEGWGMHDDILVEPDGLVLRDVVGFPEEFHVPAVEFPRRFEASLSARLGGEYSVELAGRRWDLRAGASFEQTAVPPEYLTVLTIDATKVTAAAGLGVHLGRWRLDASYAHVFAAGVRVDPADARVPQVSPVRANPPESPNTINGGAYSARANVVGLGVAYTFEAAPEGSATPRAARAAAR</sequence>
<protein>
    <recommendedName>
        <fullName evidence="11">Long-chain fatty acid transporter</fullName>
    </recommendedName>
</protein>
<evidence type="ECO:0000256" key="8">
    <source>
        <dbReference type="SAM" id="SignalP"/>
    </source>
</evidence>
<evidence type="ECO:0000256" key="2">
    <source>
        <dbReference type="ARBA" id="ARBA00008163"/>
    </source>
</evidence>
<evidence type="ECO:0000256" key="1">
    <source>
        <dbReference type="ARBA" id="ARBA00004571"/>
    </source>
</evidence>
<keyword evidence="6" id="KW-0472">Membrane</keyword>
<keyword evidence="5 8" id="KW-0732">Signal</keyword>
<keyword evidence="7" id="KW-0998">Cell outer membrane</keyword>
<comment type="caution">
    <text evidence="9">The sequence shown here is derived from an EMBL/GenBank/DDBJ whole genome shotgun (WGS) entry which is preliminary data.</text>
</comment>
<organism evidence="9 10">
    <name type="scientific">Sorangium cellulosum</name>
    <name type="common">Polyangium cellulosum</name>
    <dbReference type="NCBI Taxonomy" id="56"/>
    <lineage>
        <taxon>Bacteria</taxon>
        <taxon>Pseudomonadati</taxon>
        <taxon>Myxococcota</taxon>
        <taxon>Polyangia</taxon>
        <taxon>Polyangiales</taxon>
        <taxon>Polyangiaceae</taxon>
        <taxon>Sorangium</taxon>
    </lineage>
</organism>
<dbReference type="GO" id="GO:0015483">
    <property type="term" value="F:long-chain fatty acid transporting porin activity"/>
    <property type="evidence" value="ECO:0007669"/>
    <property type="project" value="TreeGrafter"/>
</dbReference>
<evidence type="ECO:0000256" key="5">
    <source>
        <dbReference type="ARBA" id="ARBA00022729"/>
    </source>
</evidence>
<evidence type="ECO:0000256" key="7">
    <source>
        <dbReference type="ARBA" id="ARBA00023237"/>
    </source>
</evidence>
<evidence type="ECO:0000256" key="3">
    <source>
        <dbReference type="ARBA" id="ARBA00022452"/>
    </source>
</evidence>
<feature type="chain" id="PRO_5007566788" description="Long-chain fatty acid transporter" evidence="8">
    <location>
        <begin position="32"/>
        <end position="502"/>
    </location>
</feature>
<keyword evidence="3" id="KW-1134">Transmembrane beta strand</keyword>
<evidence type="ECO:0008006" key="11">
    <source>
        <dbReference type="Google" id="ProtNLM"/>
    </source>
</evidence>
<dbReference type="PANTHER" id="PTHR35093">
    <property type="entry name" value="OUTER MEMBRANE PROTEIN NMB0088-RELATED"/>
    <property type="match status" value="1"/>
</dbReference>
<accession>A0A150QJ38</accession>
<name>A0A150QJ38_SORCE</name>
<dbReference type="PANTHER" id="PTHR35093:SF8">
    <property type="entry name" value="OUTER MEMBRANE PROTEIN NMB0088-RELATED"/>
    <property type="match status" value="1"/>
</dbReference>
<dbReference type="RefSeq" id="WP_061609449.1">
    <property type="nucleotide sequence ID" value="NZ_JEMA01000602.1"/>
</dbReference>
<gene>
    <name evidence="9" type="ORF">BE15_29420</name>
</gene>
<dbReference type="Gene3D" id="2.40.160.60">
    <property type="entry name" value="Outer membrane protein transport protein (OMPP1/FadL/TodX)"/>
    <property type="match status" value="1"/>
</dbReference>
<keyword evidence="4" id="KW-0812">Transmembrane</keyword>
<evidence type="ECO:0000313" key="9">
    <source>
        <dbReference type="EMBL" id="KYF67974.1"/>
    </source>
</evidence>
<evidence type="ECO:0000313" key="10">
    <source>
        <dbReference type="Proteomes" id="UP000075260"/>
    </source>
</evidence>
<evidence type="ECO:0000256" key="6">
    <source>
        <dbReference type="ARBA" id="ARBA00023136"/>
    </source>
</evidence>
<dbReference type="AlphaFoldDB" id="A0A150QJ38"/>
<comment type="similarity">
    <text evidence="2">Belongs to the OmpP1/FadL family.</text>
</comment>
<proteinExistence type="inferred from homology"/>
<comment type="subcellular location">
    <subcellularLocation>
        <location evidence="1">Cell outer membrane</location>
        <topology evidence="1">Multi-pass membrane protein</topology>
    </subcellularLocation>
</comment>
<dbReference type="InterPro" id="IPR005017">
    <property type="entry name" value="OMPP1/FadL/TodX"/>
</dbReference>
<reference evidence="9 10" key="1">
    <citation type="submission" date="2014-02" db="EMBL/GenBank/DDBJ databases">
        <title>The small core and large imbalanced accessory genome model reveals a collaborative survival strategy of Sorangium cellulosum strains in nature.</title>
        <authorList>
            <person name="Han K."/>
            <person name="Peng R."/>
            <person name="Blom J."/>
            <person name="Li Y.-Z."/>
        </authorList>
    </citation>
    <scope>NUCLEOTIDE SEQUENCE [LARGE SCALE GENOMIC DNA]</scope>
    <source>
        <strain evidence="9 10">So0008-312</strain>
    </source>
</reference>
<dbReference type="GO" id="GO:0009279">
    <property type="term" value="C:cell outer membrane"/>
    <property type="evidence" value="ECO:0007669"/>
    <property type="project" value="UniProtKB-SubCell"/>
</dbReference>
<feature type="signal peptide" evidence="8">
    <location>
        <begin position="1"/>
        <end position="31"/>
    </location>
</feature>
<dbReference type="EMBL" id="JEMA01000602">
    <property type="protein sequence ID" value="KYF67974.1"/>
    <property type="molecule type" value="Genomic_DNA"/>
</dbReference>
<dbReference type="Proteomes" id="UP000075260">
    <property type="component" value="Unassembled WGS sequence"/>
</dbReference>
<evidence type="ECO:0000256" key="4">
    <source>
        <dbReference type="ARBA" id="ARBA00022692"/>
    </source>
</evidence>
<dbReference type="SUPFAM" id="SSF56935">
    <property type="entry name" value="Porins"/>
    <property type="match status" value="1"/>
</dbReference>